<evidence type="ECO:0000256" key="1">
    <source>
        <dbReference type="SAM" id="Phobius"/>
    </source>
</evidence>
<comment type="caution">
    <text evidence="2">The sequence shown here is derived from an EMBL/GenBank/DDBJ whole genome shotgun (WGS) entry which is preliminary data.</text>
</comment>
<evidence type="ECO:0000313" key="3">
    <source>
        <dbReference type="Proteomes" id="UP001501102"/>
    </source>
</evidence>
<protein>
    <recommendedName>
        <fullName evidence="4">MFS transporter</fullName>
    </recommendedName>
</protein>
<name>A0ABN3WH23_STRTU</name>
<evidence type="ECO:0008006" key="4">
    <source>
        <dbReference type="Google" id="ProtNLM"/>
    </source>
</evidence>
<accession>A0ABN3WH23</accession>
<dbReference type="Proteomes" id="UP001501102">
    <property type="component" value="Unassembled WGS sequence"/>
</dbReference>
<keyword evidence="3" id="KW-1185">Reference proteome</keyword>
<organism evidence="2 3">
    <name type="scientific">Streptomyces thioluteus</name>
    <dbReference type="NCBI Taxonomy" id="66431"/>
    <lineage>
        <taxon>Bacteria</taxon>
        <taxon>Bacillati</taxon>
        <taxon>Actinomycetota</taxon>
        <taxon>Actinomycetes</taxon>
        <taxon>Kitasatosporales</taxon>
        <taxon>Streptomycetaceae</taxon>
        <taxon>Streptomyces</taxon>
    </lineage>
</organism>
<keyword evidence="1" id="KW-0812">Transmembrane</keyword>
<proteinExistence type="predicted"/>
<keyword evidence="1" id="KW-1133">Transmembrane helix</keyword>
<dbReference type="EMBL" id="BAAAXZ010000033">
    <property type="protein sequence ID" value="GAA2915208.1"/>
    <property type="molecule type" value="Genomic_DNA"/>
</dbReference>
<reference evidence="2 3" key="1">
    <citation type="journal article" date="2019" name="Int. J. Syst. Evol. Microbiol.">
        <title>The Global Catalogue of Microorganisms (GCM) 10K type strain sequencing project: providing services to taxonomists for standard genome sequencing and annotation.</title>
        <authorList>
            <consortium name="The Broad Institute Genomics Platform"/>
            <consortium name="The Broad Institute Genome Sequencing Center for Infectious Disease"/>
            <person name="Wu L."/>
            <person name="Ma J."/>
        </authorList>
    </citation>
    <scope>NUCLEOTIDE SEQUENCE [LARGE SCALE GENOMIC DNA]</scope>
    <source>
        <strain evidence="2 3">JCM 4087</strain>
    </source>
</reference>
<gene>
    <name evidence="2" type="ORF">GCM10020221_08650</name>
</gene>
<dbReference type="SUPFAM" id="SSF103473">
    <property type="entry name" value="MFS general substrate transporter"/>
    <property type="match status" value="1"/>
</dbReference>
<feature type="transmembrane region" description="Helical" evidence="1">
    <location>
        <begin position="28"/>
        <end position="47"/>
    </location>
</feature>
<dbReference type="InterPro" id="IPR036259">
    <property type="entry name" value="MFS_trans_sf"/>
</dbReference>
<sequence length="68" mass="6709">MFSLSWTLGDVIAPLSGGAAIDRFGEGALWTACAAVGVLAAAGYWTLMRSLPEAGGSAAPARAAAAGR</sequence>
<keyword evidence="1" id="KW-0472">Membrane</keyword>
<evidence type="ECO:0000313" key="2">
    <source>
        <dbReference type="EMBL" id="GAA2915208.1"/>
    </source>
</evidence>